<keyword evidence="3" id="KW-0722">Serine protease inhibitor</keyword>
<evidence type="ECO:0000256" key="2">
    <source>
        <dbReference type="ARBA" id="ARBA00022690"/>
    </source>
</evidence>
<gene>
    <name evidence="4" type="ORF">SEV965_LOCUS39139</name>
</gene>
<dbReference type="Pfam" id="PF00280">
    <property type="entry name" value="potato_inhibit"/>
    <property type="match status" value="1"/>
</dbReference>
<comment type="similarity">
    <text evidence="1">Belongs to the protease inhibitor I13 (potato type I serine protease inhibitor) family.</text>
</comment>
<dbReference type="EMBL" id="CAJNOU010012180">
    <property type="protein sequence ID" value="CAF1560746.1"/>
    <property type="molecule type" value="Genomic_DNA"/>
</dbReference>
<evidence type="ECO:0000313" key="5">
    <source>
        <dbReference type="Proteomes" id="UP000663889"/>
    </source>
</evidence>
<dbReference type="GO" id="GO:0009611">
    <property type="term" value="P:response to wounding"/>
    <property type="evidence" value="ECO:0007669"/>
    <property type="project" value="InterPro"/>
</dbReference>
<dbReference type="SUPFAM" id="SSF54654">
    <property type="entry name" value="CI-2 family of serine protease inhibitors"/>
    <property type="match status" value="1"/>
</dbReference>
<sequence>MLTALSHHYKYNVVRVDKITILYHLQYVNMSSDQSWSDLVGKPVDEAVAAIKSKNPSLNVIRLEEGSAVTKDFRSDRVRVFFNANNKVSSTPRTG</sequence>
<dbReference type="GO" id="GO:0004867">
    <property type="term" value="F:serine-type endopeptidase inhibitor activity"/>
    <property type="evidence" value="ECO:0007669"/>
    <property type="project" value="UniProtKB-KW"/>
</dbReference>
<protein>
    <submittedName>
        <fullName evidence="4">Uncharacterized protein</fullName>
    </submittedName>
</protein>
<dbReference type="InterPro" id="IPR036354">
    <property type="entry name" value="Prot_inh_pot1_sf"/>
</dbReference>
<dbReference type="InterPro" id="IPR000864">
    <property type="entry name" value="Prot_inh_pot1"/>
</dbReference>
<dbReference type="Proteomes" id="UP000663889">
    <property type="component" value="Unassembled WGS sequence"/>
</dbReference>
<organism evidence="4 5">
    <name type="scientific">Rotaria sordida</name>
    <dbReference type="NCBI Taxonomy" id="392033"/>
    <lineage>
        <taxon>Eukaryota</taxon>
        <taxon>Metazoa</taxon>
        <taxon>Spiralia</taxon>
        <taxon>Gnathifera</taxon>
        <taxon>Rotifera</taxon>
        <taxon>Eurotatoria</taxon>
        <taxon>Bdelloidea</taxon>
        <taxon>Philodinida</taxon>
        <taxon>Philodinidae</taxon>
        <taxon>Rotaria</taxon>
    </lineage>
</organism>
<evidence type="ECO:0000256" key="3">
    <source>
        <dbReference type="ARBA" id="ARBA00022900"/>
    </source>
</evidence>
<dbReference type="Gene3D" id="3.30.10.10">
    <property type="entry name" value="Trypsin Inhibitor V, subunit A"/>
    <property type="match status" value="1"/>
</dbReference>
<dbReference type="AlphaFoldDB" id="A0A815XR57"/>
<dbReference type="PANTHER" id="PTHR33091:SF69">
    <property type="entry name" value="INHIBITOR OF TRYPSIN AND HAGEMAN FACTOR-LIKE"/>
    <property type="match status" value="1"/>
</dbReference>
<dbReference type="PRINTS" id="PR00292">
    <property type="entry name" value="POTATOINHBTR"/>
</dbReference>
<comment type="caution">
    <text evidence="4">The sequence shown here is derived from an EMBL/GenBank/DDBJ whole genome shotgun (WGS) entry which is preliminary data.</text>
</comment>
<accession>A0A815XR57</accession>
<evidence type="ECO:0000313" key="4">
    <source>
        <dbReference type="EMBL" id="CAF1560746.1"/>
    </source>
</evidence>
<evidence type="ECO:0000256" key="1">
    <source>
        <dbReference type="ARBA" id="ARBA00008210"/>
    </source>
</evidence>
<proteinExistence type="inferred from homology"/>
<dbReference type="PANTHER" id="PTHR33091">
    <property type="entry name" value="PROTEIN, PUTATIVE, EXPRESSED-RELATED"/>
    <property type="match status" value="1"/>
</dbReference>
<name>A0A815XR57_9BILA</name>
<reference evidence="4" key="1">
    <citation type="submission" date="2021-02" db="EMBL/GenBank/DDBJ databases">
        <authorList>
            <person name="Nowell W R."/>
        </authorList>
    </citation>
    <scope>NUCLEOTIDE SEQUENCE</scope>
</reference>
<keyword evidence="2" id="KW-0646">Protease inhibitor</keyword>